<evidence type="ECO:0000313" key="3">
    <source>
        <dbReference type="Proteomes" id="UP000887567"/>
    </source>
</evidence>
<dbReference type="Gene3D" id="1.10.472.80">
    <property type="entry name" value="Ypt/Rab-GAP domain of gyp1p, domain 3"/>
    <property type="match status" value="1"/>
</dbReference>
<organism evidence="2 3">
    <name type="scientific">Exaiptasia diaphana</name>
    <name type="common">Tropical sea anemone</name>
    <name type="synonym">Aiptasia pulchella</name>
    <dbReference type="NCBI Taxonomy" id="2652724"/>
    <lineage>
        <taxon>Eukaryota</taxon>
        <taxon>Metazoa</taxon>
        <taxon>Cnidaria</taxon>
        <taxon>Anthozoa</taxon>
        <taxon>Hexacorallia</taxon>
        <taxon>Actiniaria</taxon>
        <taxon>Aiptasiidae</taxon>
        <taxon>Exaiptasia</taxon>
    </lineage>
</organism>
<feature type="region of interest" description="Disordered" evidence="1">
    <location>
        <begin position="556"/>
        <end position="581"/>
    </location>
</feature>
<protein>
    <submittedName>
        <fullName evidence="2">Uncharacterized protein</fullName>
    </submittedName>
</protein>
<dbReference type="GeneID" id="110252404"/>
<evidence type="ECO:0000313" key="2">
    <source>
        <dbReference type="EnsemblMetazoa" id="XP_020914884.1"/>
    </source>
</evidence>
<keyword evidence="3" id="KW-1185">Reference proteome</keyword>
<dbReference type="EnsemblMetazoa" id="XM_021059225.2">
    <property type="protein sequence ID" value="XP_020914884.1"/>
    <property type="gene ID" value="LOC110252404"/>
</dbReference>
<name>A0A913Y5Z1_EXADI</name>
<dbReference type="KEGG" id="epa:110252404"/>
<dbReference type="SUPFAM" id="SSF47923">
    <property type="entry name" value="Ypt/Rab-GAP domain of gyp1p"/>
    <property type="match status" value="1"/>
</dbReference>
<dbReference type="Proteomes" id="UP000887567">
    <property type="component" value="Unplaced"/>
</dbReference>
<evidence type="ECO:0000256" key="1">
    <source>
        <dbReference type="SAM" id="MobiDB-lite"/>
    </source>
</evidence>
<proteinExistence type="predicted"/>
<dbReference type="InterPro" id="IPR035969">
    <property type="entry name" value="Rab-GAP_TBC_sf"/>
</dbReference>
<dbReference type="AlphaFoldDB" id="A0A913Y5Z1"/>
<feature type="region of interest" description="Disordered" evidence="1">
    <location>
        <begin position="454"/>
        <end position="496"/>
    </location>
</feature>
<reference evidence="2" key="1">
    <citation type="submission" date="2022-11" db="UniProtKB">
        <authorList>
            <consortium name="EnsemblMetazoa"/>
        </authorList>
    </citation>
    <scope>IDENTIFICATION</scope>
</reference>
<feature type="compositionally biased region" description="Low complexity" evidence="1">
    <location>
        <begin position="560"/>
        <end position="579"/>
    </location>
</feature>
<dbReference type="OrthoDB" id="2126613at2759"/>
<dbReference type="RefSeq" id="XP_020914884.1">
    <property type="nucleotide sequence ID" value="XM_021059225.2"/>
</dbReference>
<dbReference type="OMA" id="PAREKIV"/>
<sequence length="672" mass="78039">MASTTTKSSPWLSQAKDDIAQTTEWSELVSELFEAVQQQLTENHVSYFSDLKEPEKILFLDRAGKLVKSSLRHKNLVATVSEKLDQRLNESIMDELVNPSNEKTKTDLMLDSACDSCSALLHKWPDMRTKLFTCFNRPLTPKLRKLIWKMLLSNPGLRDKYLKEQWKPSKVQENAIVQKCHAFVASELLFVNLPKQQVDLLVHVMTKCLAYKQFYSKESLDDTDYLLMIPFLKVVVEDSFHGDSCHGNVEEISADVFEMFYTFLDYRPVYMKEAGSKEFNIALKHVGEIMASLVDSQDQQFAEFLEKLLSSHGNHLATFSVSLVNLMRSYLRSMFVGYLPLDVVCYIWDQHILSLKLQKLKCIPTFAVVLLLLLNDEIKDCKTTKDVESVLFEGSKSLKTRQLQNEIDQRFLPDWRNLINEEVQGFELPLVDPVATLGKTQPWTWWFQDRPATRQRPEDRRAAREAREMERKKIEKQRRNEEIQRQREEDARRRHEQEEIQLAFDQDKRTQADKIASLERDLLLEQQKRTTIEKQMGDEIEKLRYEIARIKGNQDVPVRSRSTLSSPLQPSLPSPAVSSGDSEVQDMLRDVLRMAFVGVNQLAHGVDAQEQHLQQIAKTSMNVSKTDYKEAEITLFGRELTKQDWDDMSAEQRQINRELLLKKLQESHMVES</sequence>
<accession>A0A913Y5Z1</accession>